<accession>A0A0F9JVE5</accession>
<sequence length="147" mass="17465">MNDENIRSKSAQAKKVEEFYHDCQHWKSKLWFIEDEAIFLEHLLNSYVFEPKTPNLFERLQDYLERLKKAETTKTAVIRRITVHEKTLSGMFDCKDMACNLSFYQKHNAIQAEVVGFVEDFGSLKAEIFNYARWILKKSKPHYRHGS</sequence>
<protein>
    <submittedName>
        <fullName evidence="1">Uncharacterized protein</fullName>
    </submittedName>
</protein>
<proteinExistence type="predicted"/>
<gene>
    <name evidence="1" type="ORF">LCGC14_1481310</name>
</gene>
<name>A0A0F9JVE5_9ZZZZ</name>
<evidence type="ECO:0000313" key="1">
    <source>
        <dbReference type="EMBL" id="KKM66426.1"/>
    </source>
</evidence>
<organism evidence="1">
    <name type="scientific">marine sediment metagenome</name>
    <dbReference type="NCBI Taxonomy" id="412755"/>
    <lineage>
        <taxon>unclassified sequences</taxon>
        <taxon>metagenomes</taxon>
        <taxon>ecological metagenomes</taxon>
    </lineage>
</organism>
<reference evidence="1" key="1">
    <citation type="journal article" date="2015" name="Nature">
        <title>Complex archaea that bridge the gap between prokaryotes and eukaryotes.</title>
        <authorList>
            <person name="Spang A."/>
            <person name="Saw J.H."/>
            <person name="Jorgensen S.L."/>
            <person name="Zaremba-Niedzwiedzka K."/>
            <person name="Martijn J."/>
            <person name="Lind A.E."/>
            <person name="van Eijk R."/>
            <person name="Schleper C."/>
            <person name="Guy L."/>
            <person name="Ettema T.J."/>
        </authorList>
    </citation>
    <scope>NUCLEOTIDE SEQUENCE</scope>
</reference>
<comment type="caution">
    <text evidence="1">The sequence shown here is derived from an EMBL/GenBank/DDBJ whole genome shotgun (WGS) entry which is preliminary data.</text>
</comment>
<dbReference type="AlphaFoldDB" id="A0A0F9JVE5"/>
<dbReference type="EMBL" id="LAZR01010534">
    <property type="protein sequence ID" value="KKM66426.1"/>
    <property type="molecule type" value="Genomic_DNA"/>
</dbReference>